<name>A0A517P7D7_9PLAN</name>
<dbReference type="RefSeq" id="WP_145358098.1">
    <property type="nucleotide sequence ID" value="NZ_CP036265.1"/>
</dbReference>
<dbReference type="EMBL" id="CP036265">
    <property type="protein sequence ID" value="QDT15287.1"/>
    <property type="molecule type" value="Genomic_DNA"/>
</dbReference>
<evidence type="ECO:0000313" key="2">
    <source>
        <dbReference type="EMBL" id="QDT15287.1"/>
    </source>
</evidence>
<dbReference type="AlphaFoldDB" id="A0A517P7D7"/>
<proteinExistence type="predicted"/>
<organism evidence="2 3">
    <name type="scientific">Alienimonas californiensis</name>
    <dbReference type="NCBI Taxonomy" id="2527989"/>
    <lineage>
        <taxon>Bacteria</taxon>
        <taxon>Pseudomonadati</taxon>
        <taxon>Planctomycetota</taxon>
        <taxon>Planctomycetia</taxon>
        <taxon>Planctomycetales</taxon>
        <taxon>Planctomycetaceae</taxon>
        <taxon>Alienimonas</taxon>
    </lineage>
</organism>
<evidence type="ECO:0000313" key="3">
    <source>
        <dbReference type="Proteomes" id="UP000318741"/>
    </source>
</evidence>
<evidence type="ECO:0000256" key="1">
    <source>
        <dbReference type="SAM" id="MobiDB-lite"/>
    </source>
</evidence>
<sequence>MDFSLPDDPRGFLKLWGAVRVVRKTPFHLFTFGETALPYKLALEPKIRGDAVGVVEGEITVARPTIITPGNAGPEFRGFFSDLSSDEQGDDGPSFDPGHGYDDGYPNSPGGGSPGGNPWAGAMGEGEDGEEVVRFLMSRGVKFGNLKIGHRRLKRGVVARSPERVVEQLQEEILDEDDRTGILLAPHGLGGVALVRYAAECIMESAPGNIGELRERGFLP</sequence>
<gene>
    <name evidence="2" type="ORF">CA12_13700</name>
</gene>
<reference evidence="2 3" key="1">
    <citation type="submission" date="2019-02" db="EMBL/GenBank/DDBJ databases">
        <title>Deep-cultivation of Planctomycetes and their phenomic and genomic characterization uncovers novel biology.</title>
        <authorList>
            <person name="Wiegand S."/>
            <person name="Jogler M."/>
            <person name="Boedeker C."/>
            <person name="Pinto D."/>
            <person name="Vollmers J."/>
            <person name="Rivas-Marin E."/>
            <person name="Kohn T."/>
            <person name="Peeters S.H."/>
            <person name="Heuer A."/>
            <person name="Rast P."/>
            <person name="Oberbeckmann S."/>
            <person name="Bunk B."/>
            <person name="Jeske O."/>
            <person name="Meyerdierks A."/>
            <person name="Storesund J.E."/>
            <person name="Kallscheuer N."/>
            <person name="Luecker S."/>
            <person name="Lage O.M."/>
            <person name="Pohl T."/>
            <person name="Merkel B.J."/>
            <person name="Hornburger P."/>
            <person name="Mueller R.-W."/>
            <person name="Bruemmer F."/>
            <person name="Labrenz M."/>
            <person name="Spormann A.M."/>
            <person name="Op den Camp H."/>
            <person name="Overmann J."/>
            <person name="Amann R."/>
            <person name="Jetten M.S.M."/>
            <person name="Mascher T."/>
            <person name="Medema M.H."/>
            <person name="Devos D.P."/>
            <person name="Kaster A.-K."/>
            <person name="Ovreas L."/>
            <person name="Rohde M."/>
            <person name="Galperin M.Y."/>
            <person name="Jogler C."/>
        </authorList>
    </citation>
    <scope>NUCLEOTIDE SEQUENCE [LARGE SCALE GENOMIC DNA]</scope>
    <source>
        <strain evidence="2 3">CA12</strain>
    </source>
</reference>
<dbReference type="OrthoDB" id="213948at2"/>
<accession>A0A517P7D7</accession>
<dbReference type="Proteomes" id="UP000318741">
    <property type="component" value="Chromosome"/>
</dbReference>
<feature type="region of interest" description="Disordered" evidence="1">
    <location>
        <begin position="77"/>
        <end position="125"/>
    </location>
</feature>
<protein>
    <submittedName>
        <fullName evidence="2">Uncharacterized protein</fullName>
    </submittedName>
</protein>
<dbReference type="KEGG" id="acaf:CA12_13700"/>
<keyword evidence="3" id="KW-1185">Reference proteome</keyword>